<feature type="region of interest" description="Disordered" evidence="4">
    <location>
        <begin position="299"/>
        <end position="318"/>
    </location>
</feature>
<feature type="compositionally biased region" description="Basic residues" evidence="4">
    <location>
        <begin position="1053"/>
        <end position="1063"/>
    </location>
</feature>
<feature type="compositionally biased region" description="Polar residues" evidence="4">
    <location>
        <begin position="1000"/>
        <end position="1024"/>
    </location>
</feature>
<feature type="compositionally biased region" description="Polar residues" evidence="4">
    <location>
        <begin position="886"/>
        <end position="903"/>
    </location>
</feature>
<dbReference type="GO" id="GO:0001578">
    <property type="term" value="P:microtubule bundle formation"/>
    <property type="evidence" value="ECO:0007669"/>
    <property type="project" value="TreeGrafter"/>
</dbReference>
<dbReference type="GO" id="GO:0008017">
    <property type="term" value="F:microtubule binding"/>
    <property type="evidence" value="ECO:0007669"/>
    <property type="project" value="TreeGrafter"/>
</dbReference>
<feature type="region of interest" description="Disordered" evidence="4">
    <location>
        <begin position="190"/>
        <end position="211"/>
    </location>
</feature>
<dbReference type="PANTHER" id="PTHR22461">
    <property type="entry name" value="SERINE-RICH COILED-COIL DOMAIN-CONTAINING PROTEIN 2-RELATED"/>
    <property type="match status" value="1"/>
</dbReference>
<feature type="compositionally biased region" description="Low complexity" evidence="4">
    <location>
        <begin position="190"/>
        <end position="202"/>
    </location>
</feature>
<feature type="compositionally biased region" description="Polar residues" evidence="4">
    <location>
        <begin position="74"/>
        <end position="90"/>
    </location>
</feature>
<name>A0A452HZG9_9SAUR</name>
<evidence type="ECO:0000313" key="5">
    <source>
        <dbReference type="Ensembl" id="ENSGAGP00000020588.1"/>
    </source>
</evidence>
<feature type="compositionally biased region" description="Low complexity" evidence="4">
    <location>
        <begin position="305"/>
        <end position="316"/>
    </location>
</feature>
<feature type="compositionally biased region" description="Polar residues" evidence="4">
    <location>
        <begin position="928"/>
        <end position="958"/>
    </location>
</feature>
<evidence type="ECO:0000256" key="2">
    <source>
        <dbReference type="ARBA" id="ARBA00023054"/>
    </source>
</evidence>
<feature type="region of interest" description="Disordered" evidence="4">
    <location>
        <begin position="866"/>
        <end position="1063"/>
    </location>
</feature>
<evidence type="ECO:0000313" key="6">
    <source>
        <dbReference type="Proteomes" id="UP000291020"/>
    </source>
</evidence>
<dbReference type="Ensembl" id="ENSGAGT00000023452.1">
    <property type="protein sequence ID" value="ENSGAGP00000020590.1"/>
    <property type="gene ID" value="ENSGAGG00000015158.1"/>
</dbReference>
<protein>
    <submittedName>
        <fullName evidence="5">Uncharacterized protein</fullName>
    </submittedName>
</protein>
<keyword evidence="2 3" id="KW-0175">Coiled coil</keyword>
<dbReference type="AlphaFoldDB" id="A0A452HZG9"/>
<feature type="coiled-coil region" evidence="3">
    <location>
        <begin position="726"/>
        <end position="753"/>
    </location>
</feature>
<evidence type="ECO:0000256" key="1">
    <source>
        <dbReference type="ARBA" id="ARBA00010949"/>
    </source>
</evidence>
<dbReference type="PANTHER" id="PTHR22461:SF2">
    <property type="entry name" value="SERINE-RICH COILED-COIL DOMAIN-CONTAINING PROTEIN 2"/>
    <property type="match status" value="1"/>
</dbReference>
<sequence length="1063" mass="117191">MEEKNHIRTALVSKLPKYGTKSLGSTLQPMPNRTAVLLSGNSHFSSGKNCSKHNGTVRMSSFAFSWQKSNKYQLGDQSGGESNFTQNSNKKLVDSEKYSSSQGELGKDVLRVGLSSTSSVASKTAKQVNMFVSSTEELNQKSLPGLSSSAKFTKDTLFGRTSYSGLSAPKSHLNGFYGNRPSVDLQRCRINSSASRTSSRESLAQSTDSAKSLSCEKMVRSQSFSHSIQNSFLPAASLSRSHSFNKAVDLTRPYQKQHLAIRASQRSTLLSRNAQQLDAPSGNEPLRYGFTRPYTAISTSGLRKPPVSNGSGVSPSLGYGMGHPSLLKPTRQQFTGKIIVDDSKSTSTDMCIVKVSEITVNVNGAIEEKDIENDSQRTDCGEALHDSLGRHGSKVICMNDDVDEISISSLSSSEKNDLSEDFSDDFIDLDDSNRTIQVKQEVSLEELEHGGATPVDPVTSLKESERPCCNTDEWLDIDVSVDDKNENTKHTIGNNLISPDMDYRAGSSFELSPSDSSDGTYMWDEEGLEPIGSVHPCGSYESSEMNSIDILNNLDSCDLEDDDLMLDVDLPEDAPCDNVDCENMNRYDRQDRNTRQQQDGFWKRTPQLWSAQDHYHLGHAGHFPHGKNDLSRGSSHLEPAIGHFEGYGAPNIYQTPRQLVGLRENTVMLDEMTLRHMVQDCTAVKTQLLKLKRLLHQNDENVCLQDIPLSIPSSPEPQDVEPIYKTEDLLNEIRQLKEDMKKKDETIKRLEHQLATRCNCHKDGQNPKGTMCTYADKFTQTFCRRSSPQVLQPSSSLPSSTDLAQGKLIKTPHIEAHSEYPKKGLHENSDHHNQNAANSSHTNSLNELNILLSKRLNIKDLNESEPVEDNLKVKKSAKEPGELASNKDSTLQSLPSSCQTPTQMDARDVQTRLAAKSQPSSANQASQPTTLRASEPPNQNALVPPSIANTASSPNCSTAFKAELPSPSSATQLQPTSSQTHLKSKPSQRISKLRPPTISFVKSKQISSPMLISLEPQNSHSKTNIPRPLAQRKENVQNQNTGLHSGDSLASNRHSRLPKPKTH</sequence>
<organism evidence="5 6">
    <name type="scientific">Gopherus agassizii</name>
    <name type="common">Agassiz's desert tortoise</name>
    <dbReference type="NCBI Taxonomy" id="38772"/>
    <lineage>
        <taxon>Eukaryota</taxon>
        <taxon>Metazoa</taxon>
        <taxon>Chordata</taxon>
        <taxon>Craniata</taxon>
        <taxon>Vertebrata</taxon>
        <taxon>Euteleostomi</taxon>
        <taxon>Archelosauria</taxon>
        <taxon>Testudinata</taxon>
        <taxon>Testudines</taxon>
        <taxon>Cryptodira</taxon>
        <taxon>Durocryptodira</taxon>
        <taxon>Testudinoidea</taxon>
        <taxon>Testudinidae</taxon>
        <taxon>Gopherus</taxon>
    </lineage>
</organism>
<accession>A0A452HZG9</accession>
<evidence type="ECO:0000256" key="4">
    <source>
        <dbReference type="SAM" id="MobiDB-lite"/>
    </source>
</evidence>
<feature type="compositionally biased region" description="Basic and acidic residues" evidence="4">
    <location>
        <begin position="823"/>
        <end position="833"/>
    </location>
</feature>
<reference evidence="5" key="2">
    <citation type="submission" date="2025-05" db="UniProtKB">
        <authorList>
            <consortium name="Ensembl"/>
        </authorList>
    </citation>
    <scope>IDENTIFICATION</scope>
</reference>
<feature type="compositionally biased region" description="Low complexity" evidence="4">
    <location>
        <begin position="914"/>
        <end position="927"/>
    </location>
</feature>
<dbReference type="STRING" id="38772.ENSGAGP00000020588"/>
<feature type="compositionally biased region" description="Polar residues" evidence="4">
    <location>
        <begin position="1036"/>
        <end position="1052"/>
    </location>
</feature>
<feature type="compositionally biased region" description="Basic and acidic residues" evidence="4">
    <location>
        <begin position="869"/>
        <end position="881"/>
    </location>
</feature>
<reference evidence="6" key="1">
    <citation type="journal article" date="2017" name="PLoS ONE">
        <title>The Agassiz's desert tortoise genome provides a resource for the conservation of a threatened species.</title>
        <authorList>
            <person name="Tollis M."/>
            <person name="DeNardo D.F."/>
            <person name="Cornelius J.A."/>
            <person name="Dolby G.A."/>
            <person name="Edwards T."/>
            <person name="Henen B.T."/>
            <person name="Karl A.E."/>
            <person name="Murphy R.W."/>
            <person name="Kusumi K."/>
        </authorList>
    </citation>
    <scope>NUCLEOTIDE SEQUENCE [LARGE SCALE GENOMIC DNA]</scope>
</reference>
<dbReference type="Ensembl" id="ENSGAGT00000023449.1">
    <property type="protein sequence ID" value="ENSGAGP00000020588.1"/>
    <property type="gene ID" value="ENSGAGG00000015158.1"/>
</dbReference>
<proteinExistence type="inferred from homology"/>
<dbReference type="Proteomes" id="UP000291020">
    <property type="component" value="Unassembled WGS sequence"/>
</dbReference>
<feature type="region of interest" description="Disordered" evidence="4">
    <location>
        <begin position="823"/>
        <end position="842"/>
    </location>
</feature>
<dbReference type="GO" id="GO:0015630">
    <property type="term" value="C:microtubule cytoskeleton"/>
    <property type="evidence" value="ECO:0007669"/>
    <property type="project" value="TreeGrafter"/>
</dbReference>
<dbReference type="InterPro" id="IPR029627">
    <property type="entry name" value="CCSER"/>
</dbReference>
<feature type="compositionally biased region" description="Polar residues" evidence="4">
    <location>
        <begin position="966"/>
        <end position="990"/>
    </location>
</feature>
<comment type="similarity">
    <text evidence="1">Belongs to the CCSER family.</text>
</comment>
<keyword evidence="6" id="KW-1185">Reference proteome</keyword>
<evidence type="ECO:0000256" key="3">
    <source>
        <dbReference type="SAM" id="Coils"/>
    </source>
</evidence>
<feature type="region of interest" description="Disordered" evidence="4">
    <location>
        <begin position="74"/>
        <end position="99"/>
    </location>
</feature>